<protein>
    <submittedName>
        <fullName evidence="1">Uncharacterized protein</fullName>
    </submittedName>
</protein>
<reference evidence="1" key="2">
    <citation type="submission" date="2022-09" db="EMBL/GenBank/DDBJ databases">
        <title>Biosynthetic gene clusters of Dactylosporangioum fulvum.</title>
        <authorList>
            <person name="Caradec T."/>
        </authorList>
    </citation>
    <scope>NUCLEOTIDE SEQUENCE</scope>
    <source>
        <strain evidence="1">NRRL B-16292</strain>
    </source>
</reference>
<keyword evidence="2" id="KW-1185">Reference proteome</keyword>
<evidence type="ECO:0000313" key="2">
    <source>
        <dbReference type="Proteomes" id="UP001059617"/>
    </source>
</evidence>
<gene>
    <name evidence="1" type="ORF">Dfulv_14980</name>
</gene>
<sequence>MPYVWIVVAVFVFLLLLSLAVRVAKQYEQGLLFRLGRAAAAAVVSLDPVQPNGKPLPVSPA</sequence>
<evidence type="ECO:0000313" key="1">
    <source>
        <dbReference type="EMBL" id="UWP85465.1"/>
    </source>
</evidence>
<dbReference type="EMBL" id="CP073720">
    <property type="protein sequence ID" value="UWP85465.1"/>
    <property type="molecule type" value="Genomic_DNA"/>
</dbReference>
<organism evidence="1 2">
    <name type="scientific">Dactylosporangium fulvum</name>
    <dbReference type="NCBI Taxonomy" id="53359"/>
    <lineage>
        <taxon>Bacteria</taxon>
        <taxon>Bacillati</taxon>
        <taxon>Actinomycetota</taxon>
        <taxon>Actinomycetes</taxon>
        <taxon>Micromonosporales</taxon>
        <taxon>Micromonosporaceae</taxon>
        <taxon>Dactylosporangium</taxon>
    </lineage>
</organism>
<dbReference type="Proteomes" id="UP001059617">
    <property type="component" value="Chromosome"/>
</dbReference>
<proteinExistence type="predicted"/>
<reference evidence="1" key="1">
    <citation type="submission" date="2021-04" db="EMBL/GenBank/DDBJ databases">
        <authorList>
            <person name="Hartkoorn R.C."/>
            <person name="Beaudoing E."/>
            <person name="Hot D."/>
        </authorList>
    </citation>
    <scope>NUCLEOTIDE SEQUENCE</scope>
    <source>
        <strain evidence="1">NRRL B-16292</strain>
    </source>
</reference>
<name>A0ABY5W654_9ACTN</name>
<accession>A0ABY5W654</accession>
<dbReference type="RefSeq" id="WP_259863586.1">
    <property type="nucleotide sequence ID" value="NZ_BAAAST010000014.1"/>
</dbReference>